<dbReference type="InterPro" id="IPR013218">
    <property type="entry name" value="Dsn1/Mis13"/>
</dbReference>
<feature type="region of interest" description="Disordered" evidence="1">
    <location>
        <begin position="1"/>
        <end position="178"/>
    </location>
</feature>
<dbReference type="PANTHER" id="PTHR14778">
    <property type="entry name" value="KINETOCHORE-ASSOCIATED PROTEIN DSN1 HOMOLOG"/>
    <property type="match status" value="1"/>
</dbReference>
<feature type="compositionally biased region" description="Pro residues" evidence="1">
    <location>
        <begin position="371"/>
        <end position="382"/>
    </location>
</feature>
<feature type="compositionally biased region" description="Basic and acidic residues" evidence="1">
    <location>
        <begin position="569"/>
        <end position="582"/>
    </location>
</feature>
<feature type="compositionally biased region" description="Low complexity" evidence="1">
    <location>
        <begin position="93"/>
        <end position="118"/>
    </location>
</feature>
<feature type="region of interest" description="Disordered" evidence="1">
    <location>
        <begin position="198"/>
        <end position="324"/>
    </location>
</feature>
<sequence length="1097" mass="116662">MLVAVKSQHQPFDTSKRKRDMDTSMNPLMAAAAAKRAKKDKANANKRKQLPTDDAPGGLLIVRPSPTQPSHPPPQPLFNPNPKPPSKKFRADPSNSTSSTSNSNSTSNPNPNNSNPNPAFNFPKSTSNQIPPLPLRKPSTSRRLLEEEDVSHSDVERDARAREMEDEADRAPSPAPAVITTFTTIMVMVEAVEVEAVGSGGANGNGMFNFPPPSGTSKSTSSKGKPKGGRARSRGRETDAMDVDTRVPVPQEETPQQTRNKRLREGAMAAIASDHEDVGGGEEDGRGRDRGRTSAGGGSGGAGRGRRASSLGRGKRISTSFEMTGVITQPHNSVSEQSFYKHIDADLPDVERVRQLLIWCSLRAVNTYNKPPLPPSSNPPVSGPLASGSTSSSSIPGPSGNGKDPSASKETLPPLSAKAAAALKRAQDEFVRMVAEKRVDLASRGRGREKGRGEGEDGAEVRENVRENVQNVSNRNWEGRYTADIQRAQAEEEAWKKVSYEYDAYAKRLQASLEKRRRALEALKASRLPSPAKPKLASKGKGKARDTEDDQDADAMDEGQDAGEEDEEEKRAEEARVKEREAWLPQPHELAPVFQKGAELARSILLRKRPPSAPLPPVPVPASAPASLPPVPAPATPTATPSKRKPRRSSMALIPLPRLSLSAPASASASTTEGGVDLEETLRAALPSVQFKLDLLHAYLNAARATTGVCERVLDERYRVLNRVLDGRMGAGGDAEFQSPPCDRGRGRGRGGERGWGRRGRKVACEVYCALRVGCEGWVCAAKGLGQEAGVAREGGWGWERGPHALLRALTRVDAARPPALVGDAARRAAREVGRAGGEGGGSRRVTVLPGMLGGASSGGVLGTGGGNGGTGGAVPQTPRKGVPGFVGMCLNYELESSCAGGVETGGLAGERAPVLCRGMFKSFGIPNLIQALLGDLAFWALDHFVVHQHHCRHEVGPLHHCIGGIHAFHLREDVSDPEGTVCILEVPSESKAVFGLRFKRGIRVPPKCLLLPFDRDTASDVEPKFALPTENLAITGVLAVGVIGLAAARLSLSARPSAHNASEDRRYHGDIMSTSSPSPIASTAAVTLVPSASIRS</sequence>
<proteinExistence type="predicted"/>
<feature type="compositionally biased region" description="Basic and acidic residues" evidence="1">
    <location>
        <begin position="273"/>
        <end position="292"/>
    </location>
</feature>
<feature type="compositionally biased region" description="Basic residues" evidence="1">
    <location>
        <begin position="35"/>
        <end position="49"/>
    </location>
</feature>
<dbReference type="OrthoDB" id="3364649at2759"/>
<dbReference type="EMBL" id="JACGCI010000002">
    <property type="protein sequence ID" value="KAF6765861.1"/>
    <property type="molecule type" value="Genomic_DNA"/>
</dbReference>
<feature type="compositionally biased region" description="Basic residues" evidence="1">
    <location>
        <begin position="224"/>
        <end position="233"/>
    </location>
</feature>
<dbReference type="AlphaFoldDB" id="A0A8H6MH68"/>
<protein>
    <submittedName>
        <fullName evidence="2">Mis12-Mtw1 protein family-domain-containing protein</fullName>
    </submittedName>
</protein>
<organism evidence="2 3">
    <name type="scientific">Ephemerocybe angulata</name>
    <dbReference type="NCBI Taxonomy" id="980116"/>
    <lineage>
        <taxon>Eukaryota</taxon>
        <taxon>Fungi</taxon>
        <taxon>Dikarya</taxon>
        <taxon>Basidiomycota</taxon>
        <taxon>Agaricomycotina</taxon>
        <taxon>Agaricomycetes</taxon>
        <taxon>Agaricomycetidae</taxon>
        <taxon>Agaricales</taxon>
        <taxon>Agaricineae</taxon>
        <taxon>Psathyrellaceae</taxon>
        <taxon>Ephemerocybe</taxon>
    </lineage>
</organism>
<feature type="compositionally biased region" description="Basic and acidic residues" evidence="1">
    <location>
        <begin position="437"/>
        <end position="466"/>
    </location>
</feature>
<keyword evidence="3" id="KW-1185">Reference proteome</keyword>
<dbReference type="Proteomes" id="UP000521943">
    <property type="component" value="Unassembled WGS sequence"/>
</dbReference>
<name>A0A8H6MH68_9AGAR</name>
<reference evidence="2 3" key="1">
    <citation type="submission" date="2020-07" db="EMBL/GenBank/DDBJ databases">
        <title>Comparative genomics of pyrophilous fungi reveals a link between fire events and developmental genes.</title>
        <authorList>
            <consortium name="DOE Joint Genome Institute"/>
            <person name="Steindorff A.S."/>
            <person name="Carver A."/>
            <person name="Calhoun S."/>
            <person name="Stillman K."/>
            <person name="Liu H."/>
            <person name="Lipzen A."/>
            <person name="Pangilinan J."/>
            <person name="Labutti K."/>
            <person name="Bruns T.D."/>
            <person name="Grigoriev I.V."/>
        </authorList>
    </citation>
    <scope>NUCLEOTIDE SEQUENCE [LARGE SCALE GENOMIC DNA]</scope>
    <source>
        <strain evidence="2 3">CBS 144469</strain>
    </source>
</reference>
<accession>A0A8H6MH68</accession>
<feature type="region of interest" description="Disordered" evidence="1">
    <location>
        <begin position="437"/>
        <end position="467"/>
    </location>
</feature>
<feature type="region of interest" description="Disordered" evidence="1">
    <location>
        <begin position="732"/>
        <end position="757"/>
    </location>
</feature>
<feature type="region of interest" description="Disordered" evidence="1">
    <location>
        <begin position="368"/>
        <end position="412"/>
    </location>
</feature>
<dbReference type="GO" id="GO:0051301">
    <property type="term" value="P:cell division"/>
    <property type="evidence" value="ECO:0007669"/>
    <property type="project" value="InterPro"/>
</dbReference>
<feature type="compositionally biased region" description="Pro residues" evidence="1">
    <location>
        <begin position="66"/>
        <end position="84"/>
    </location>
</feature>
<feature type="compositionally biased region" description="Acidic residues" evidence="1">
    <location>
        <begin position="547"/>
        <end position="568"/>
    </location>
</feature>
<feature type="compositionally biased region" description="Low complexity" evidence="1">
    <location>
        <begin position="205"/>
        <end position="223"/>
    </location>
</feature>
<feature type="region of interest" description="Disordered" evidence="1">
    <location>
        <begin position="614"/>
        <end position="649"/>
    </location>
</feature>
<gene>
    <name evidence="2" type="ORF">DFP72DRAFT_1039564</name>
</gene>
<feature type="compositionally biased region" description="Basic and acidic residues" evidence="1">
    <location>
        <begin position="743"/>
        <end position="756"/>
    </location>
</feature>
<feature type="compositionally biased region" description="Gly residues" evidence="1">
    <location>
        <begin position="294"/>
        <end position="303"/>
    </location>
</feature>
<feature type="compositionally biased region" description="Low complexity" evidence="1">
    <location>
        <begin position="383"/>
        <end position="402"/>
    </location>
</feature>
<dbReference type="PANTHER" id="PTHR14778:SF2">
    <property type="entry name" value="KINETOCHORE-ASSOCIATED PROTEIN DSN1 HOMOLOG"/>
    <property type="match status" value="1"/>
</dbReference>
<feature type="compositionally biased region" description="Pro residues" evidence="1">
    <location>
        <begin position="614"/>
        <end position="635"/>
    </location>
</feature>
<dbReference type="GO" id="GO:0000444">
    <property type="term" value="C:MIS12/MIND type complex"/>
    <property type="evidence" value="ECO:0007669"/>
    <property type="project" value="InterPro"/>
</dbReference>
<dbReference type="Pfam" id="PF08202">
    <property type="entry name" value="MIS13"/>
    <property type="match status" value="1"/>
</dbReference>
<feature type="compositionally biased region" description="Basic and acidic residues" evidence="1">
    <location>
        <begin position="234"/>
        <end position="245"/>
    </location>
</feature>
<comment type="caution">
    <text evidence="2">The sequence shown here is derived from an EMBL/GenBank/DDBJ whole genome shotgun (WGS) entry which is preliminary data.</text>
</comment>
<dbReference type="GO" id="GO:0007059">
    <property type="term" value="P:chromosome segregation"/>
    <property type="evidence" value="ECO:0007669"/>
    <property type="project" value="InterPro"/>
</dbReference>
<feature type="compositionally biased region" description="Basic and acidic residues" evidence="1">
    <location>
        <begin position="150"/>
        <end position="163"/>
    </location>
</feature>
<evidence type="ECO:0000313" key="2">
    <source>
        <dbReference type="EMBL" id="KAF6765861.1"/>
    </source>
</evidence>
<evidence type="ECO:0000313" key="3">
    <source>
        <dbReference type="Proteomes" id="UP000521943"/>
    </source>
</evidence>
<evidence type="ECO:0000256" key="1">
    <source>
        <dbReference type="SAM" id="MobiDB-lite"/>
    </source>
</evidence>
<feature type="region of interest" description="Disordered" evidence="1">
    <location>
        <begin position="522"/>
        <end position="583"/>
    </location>
</feature>